<evidence type="ECO:0000313" key="12">
    <source>
        <dbReference type="Proteomes" id="UP000218231"/>
    </source>
</evidence>
<dbReference type="CDD" id="cd01408">
    <property type="entry name" value="SIRT1"/>
    <property type="match status" value="1"/>
</dbReference>
<evidence type="ECO:0000256" key="1">
    <source>
        <dbReference type="ARBA" id="ARBA00001947"/>
    </source>
</evidence>
<evidence type="ECO:0000256" key="6">
    <source>
        <dbReference type="ARBA" id="ARBA00048378"/>
    </source>
</evidence>
<dbReference type="InterPro" id="IPR029035">
    <property type="entry name" value="DHS-like_NAD/FAD-binding_dom"/>
</dbReference>
<keyword evidence="2" id="KW-0808">Transferase</keyword>
<dbReference type="InterPro" id="IPR026590">
    <property type="entry name" value="Ssirtuin_cat_dom"/>
</dbReference>
<evidence type="ECO:0000256" key="9">
    <source>
        <dbReference type="SAM" id="MobiDB-lite"/>
    </source>
</evidence>
<feature type="compositionally biased region" description="Low complexity" evidence="9">
    <location>
        <begin position="15"/>
        <end position="25"/>
    </location>
</feature>
<protein>
    <recommendedName>
        <fullName evidence="10">Deacetylase sirtuin-type domain-containing protein</fullName>
    </recommendedName>
</protein>
<keyword evidence="12" id="KW-1185">Reference proteome</keyword>
<feature type="compositionally biased region" description="Basic and acidic residues" evidence="9">
    <location>
        <begin position="26"/>
        <end position="44"/>
    </location>
</feature>
<keyword evidence="5" id="KW-0520">NAD</keyword>
<comment type="catalytic activity">
    <reaction evidence="7">
        <text>N(6)-tetradecanoyl-L-lysyl-[protein] + NAD(+) + H2O = 2''-O-tetradecanoyl-ADP-D-ribose + nicotinamide + L-lysyl-[protein]</text>
        <dbReference type="Rhea" id="RHEA:70567"/>
        <dbReference type="Rhea" id="RHEA-COMP:9752"/>
        <dbReference type="Rhea" id="RHEA-COMP:15437"/>
        <dbReference type="ChEBI" id="CHEBI:15377"/>
        <dbReference type="ChEBI" id="CHEBI:17154"/>
        <dbReference type="ChEBI" id="CHEBI:29969"/>
        <dbReference type="ChEBI" id="CHEBI:57540"/>
        <dbReference type="ChEBI" id="CHEBI:141129"/>
        <dbReference type="ChEBI" id="CHEBI:189674"/>
    </reaction>
    <physiologicalReaction direction="left-to-right" evidence="7">
        <dbReference type="Rhea" id="RHEA:70568"/>
    </physiologicalReaction>
</comment>
<keyword evidence="3 8" id="KW-0479">Metal-binding</keyword>
<feature type="binding site" evidence="8">
    <location>
        <position position="237"/>
    </location>
    <ligand>
        <name>Zn(2+)</name>
        <dbReference type="ChEBI" id="CHEBI:29105"/>
    </ligand>
</feature>
<feature type="compositionally biased region" description="Basic and acidic residues" evidence="9">
    <location>
        <begin position="1"/>
        <end position="14"/>
    </location>
</feature>
<feature type="active site" description="Proton acceptor" evidence="8">
    <location>
        <position position="203"/>
    </location>
</feature>
<keyword evidence="4 8" id="KW-0862">Zinc</keyword>
<dbReference type="Proteomes" id="UP000218231">
    <property type="component" value="Unassembled WGS sequence"/>
</dbReference>
<dbReference type="PROSITE" id="PS50305">
    <property type="entry name" value="SIRTUIN"/>
    <property type="match status" value="1"/>
</dbReference>
<evidence type="ECO:0000256" key="8">
    <source>
        <dbReference type="PROSITE-ProRule" id="PRU00236"/>
    </source>
</evidence>
<dbReference type="GO" id="GO:0017136">
    <property type="term" value="F:histone deacetylase activity, NAD-dependent"/>
    <property type="evidence" value="ECO:0007669"/>
    <property type="project" value="TreeGrafter"/>
</dbReference>
<dbReference type="EMBL" id="LIAE01007040">
    <property type="protein sequence ID" value="PAV82638.1"/>
    <property type="molecule type" value="Genomic_DNA"/>
</dbReference>
<comment type="catalytic activity">
    <reaction evidence="6">
        <text>N(6)-hexadecanoyl-L-lysyl-[protein] + NAD(+) + H2O = 2''-O-hexadecanoyl-ADP-D-ribose + nicotinamide + L-lysyl-[protein]</text>
        <dbReference type="Rhea" id="RHEA:70563"/>
        <dbReference type="Rhea" id="RHEA-COMP:9752"/>
        <dbReference type="Rhea" id="RHEA-COMP:14175"/>
        <dbReference type="ChEBI" id="CHEBI:15377"/>
        <dbReference type="ChEBI" id="CHEBI:17154"/>
        <dbReference type="ChEBI" id="CHEBI:29969"/>
        <dbReference type="ChEBI" id="CHEBI:57540"/>
        <dbReference type="ChEBI" id="CHEBI:138936"/>
        <dbReference type="ChEBI" id="CHEBI:189673"/>
    </reaction>
    <physiologicalReaction direction="left-to-right" evidence="6">
        <dbReference type="Rhea" id="RHEA:70564"/>
    </physiologicalReaction>
</comment>
<evidence type="ECO:0000256" key="4">
    <source>
        <dbReference type="ARBA" id="ARBA00022833"/>
    </source>
</evidence>
<dbReference type="SUPFAM" id="SSF52467">
    <property type="entry name" value="DHS-like NAD/FAD-binding domain"/>
    <property type="match status" value="1"/>
</dbReference>
<comment type="caution">
    <text evidence="11">The sequence shown here is derived from an EMBL/GenBank/DDBJ whole genome shotgun (WGS) entry which is preliminary data.</text>
</comment>
<feature type="compositionally biased region" description="Low complexity" evidence="9">
    <location>
        <begin position="365"/>
        <end position="386"/>
    </location>
</feature>
<comment type="cofactor">
    <cofactor evidence="1">
        <name>Zn(2+)</name>
        <dbReference type="ChEBI" id="CHEBI:29105"/>
    </cofactor>
</comment>
<feature type="region of interest" description="Disordered" evidence="9">
    <location>
        <begin position="364"/>
        <end position="386"/>
    </location>
</feature>
<dbReference type="GO" id="GO:0005634">
    <property type="term" value="C:nucleus"/>
    <property type="evidence" value="ECO:0007669"/>
    <property type="project" value="TreeGrafter"/>
</dbReference>
<sequence>MDKDKEKARNRKPESASTSGSGSAGQHEDRDDKEKGKDKKEKEGLIPTLYHNFVESLESALHSMADGPCCQQSKLPSFTLEGIAQFIKTGKPENVIVMTGAGISTAAGIPDFRSPGSGLYDNLQKYNLPDPQAIFEIGFFRKNPEPFFALAKELVPEHLKPTRTHYFIRLLEKKGILKRWYTQNIDSLEYLTGIPEDKVVTAHGSFRQSTCLKCKQQYDYEWTRDKVLHSSNHIPRCEKDNCNGIVKPNIVFFGENLPRRFFECAMTDFPKCDLLIIIGTSLIVQPFAGMVHEVNDDCPRLLINMEAAGKIGSREKALGIPGLCYDSNCNKRDVFWKGTCDDGTSKLAELLDWEHELDALVNAPSAASTQAQPTKSTSSSKPISKE</sequence>
<evidence type="ECO:0000313" key="11">
    <source>
        <dbReference type="EMBL" id="PAV82638.1"/>
    </source>
</evidence>
<feature type="domain" description="Deacetylase sirtuin-type" evidence="10">
    <location>
        <begin position="73"/>
        <end position="354"/>
    </location>
</feature>
<dbReference type="PANTHER" id="PTHR11085:SF6">
    <property type="entry name" value="NAD-DEPENDENT PROTEIN DEACETYLASE SIRTUIN-2"/>
    <property type="match status" value="1"/>
</dbReference>
<reference evidence="11 12" key="1">
    <citation type="journal article" date="2017" name="Curr. Biol.">
        <title>Genome architecture and evolution of a unichromosomal asexual nematode.</title>
        <authorList>
            <person name="Fradin H."/>
            <person name="Zegar C."/>
            <person name="Gutwein M."/>
            <person name="Lucas J."/>
            <person name="Kovtun M."/>
            <person name="Corcoran D."/>
            <person name="Baugh L.R."/>
            <person name="Kiontke K."/>
            <person name="Gunsalus K."/>
            <person name="Fitch D.H."/>
            <person name="Piano F."/>
        </authorList>
    </citation>
    <scope>NUCLEOTIDE SEQUENCE [LARGE SCALE GENOMIC DNA]</scope>
    <source>
        <strain evidence="11">PF1309</strain>
    </source>
</reference>
<dbReference type="Gene3D" id="3.30.1600.10">
    <property type="entry name" value="SIR2/SIRT2 'Small Domain"/>
    <property type="match status" value="1"/>
</dbReference>
<accession>A0A2A2L917</accession>
<evidence type="ECO:0000256" key="7">
    <source>
        <dbReference type="ARBA" id="ARBA00048905"/>
    </source>
</evidence>
<dbReference type="Pfam" id="PF02146">
    <property type="entry name" value="SIR2"/>
    <property type="match status" value="1"/>
</dbReference>
<evidence type="ECO:0000256" key="3">
    <source>
        <dbReference type="ARBA" id="ARBA00022723"/>
    </source>
</evidence>
<feature type="binding site" evidence="8">
    <location>
        <position position="242"/>
    </location>
    <ligand>
        <name>Zn(2+)</name>
        <dbReference type="ChEBI" id="CHEBI:29105"/>
    </ligand>
</feature>
<dbReference type="GO" id="GO:0070403">
    <property type="term" value="F:NAD+ binding"/>
    <property type="evidence" value="ECO:0007669"/>
    <property type="project" value="InterPro"/>
</dbReference>
<dbReference type="GO" id="GO:0046872">
    <property type="term" value="F:metal ion binding"/>
    <property type="evidence" value="ECO:0007669"/>
    <property type="project" value="UniProtKB-KW"/>
</dbReference>
<dbReference type="OrthoDB" id="420264at2759"/>
<evidence type="ECO:0000256" key="2">
    <source>
        <dbReference type="ARBA" id="ARBA00022679"/>
    </source>
</evidence>
<dbReference type="InterPro" id="IPR050134">
    <property type="entry name" value="NAD-dep_sirtuin_deacylases"/>
</dbReference>
<feature type="region of interest" description="Disordered" evidence="9">
    <location>
        <begin position="1"/>
        <end position="44"/>
    </location>
</feature>
<feature type="binding site" evidence="8">
    <location>
        <position position="214"/>
    </location>
    <ligand>
        <name>Zn(2+)</name>
        <dbReference type="ChEBI" id="CHEBI:29105"/>
    </ligand>
</feature>
<dbReference type="PANTHER" id="PTHR11085">
    <property type="entry name" value="NAD-DEPENDENT PROTEIN DEACYLASE SIRTUIN-5, MITOCHONDRIAL-RELATED"/>
    <property type="match status" value="1"/>
</dbReference>
<dbReference type="InterPro" id="IPR026591">
    <property type="entry name" value="Sirtuin_cat_small_dom_sf"/>
</dbReference>
<feature type="binding site" evidence="8">
    <location>
        <position position="211"/>
    </location>
    <ligand>
        <name>Zn(2+)</name>
        <dbReference type="ChEBI" id="CHEBI:29105"/>
    </ligand>
</feature>
<gene>
    <name evidence="11" type="ORF">WR25_26713</name>
</gene>
<proteinExistence type="predicted"/>
<evidence type="ECO:0000256" key="5">
    <source>
        <dbReference type="ARBA" id="ARBA00023027"/>
    </source>
</evidence>
<dbReference type="GO" id="GO:0140774">
    <property type="term" value="F:NAD-dependent protein depalmitoylase activity"/>
    <property type="evidence" value="ECO:0007669"/>
    <property type="project" value="RHEA"/>
</dbReference>
<dbReference type="InterPro" id="IPR003000">
    <property type="entry name" value="Sirtuin"/>
</dbReference>
<dbReference type="STRING" id="2018661.A0A2A2L917"/>
<dbReference type="Gene3D" id="3.40.50.1220">
    <property type="entry name" value="TPP-binding domain"/>
    <property type="match status" value="1"/>
</dbReference>
<organism evidence="11 12">
    <name type="scientific">Diploscapter pachys</name>
    <dbReference type="NCBI Taxonomy" id="2018661"/>
    <lineage>
        <taxon>Eukaryota</taxon>
        <taxon>Metazoa</taxon>
        <taxon>Ecdysozoa</taxon>
        <taxon>Nematoda</taxon>
        <taxon>Chromadorea</taxon>
        <taxon>Rhabditida</taxon>
        <taxon>Rhabditina</taxon>
        <taxon>Rhabditomorpha</taxon>
        <taxon>Rhabditoidea</taxon>
        <taxon>Rhabditidae</taxon>
        <taxon>Diploscapter</taxon>
    </lineage>
</organism>
<dbReference type="AlphaFoldDB" id="A0A2A2L917"/>
<name>A0A2A2L917_9BILA</name>
<dbReference type="GO" id="GO:0140773">
    <property type="term" value="F:NAD-dependent protein demyristoylase activity"/>
    <property type="evidence" value="ECO:0007669"/>
    <property type="project" value="RHEA"/>
</dbReference>
<evidence type="ECO:0000259" key="10">
    <source>
        <dbReference type="PROSITE" id="PS50305"/>
    </source>
</evidence>